<dbReference type="Gene3D" id="2.60.40.200">
    <property type="entry name" value="Superoxide dismutase, copper/zinc binding domain"/>
    <property type="match status" value="1"/>
</dbReference>
<reference evidence="2 3" key="1">
    <citation type="submission" date="2019-07" db="EMBL/GenBank/DDBJ databases">
        <title>Genomics analysis of Aphanomyces spp. identifies a new class of oomycete effector associated with host adaptation.</title>
        <authorList>
            <person name="Gaulin E."/>
        </authorList>
    </citation>
    <scope>NUCLEOTIDE SEQUENCE [LARGE SCALE GENOMIC DNA]</scope>
    <source>
        <strain evidence="2 3">ATCC 201684</strain>
    </source>
</reference>
<evidence type="ECO:0000313" key="2">
    <source>
        <dbReference type="EMBL" id="KAF0741245.1"/>
    </source>
</evidence>
<sequence>MPAITTYTFSQGIFGTVTVVHRQSGGAKIVADLDVSQVDKSALDTVDANCASAVVSAYKWHIHTKWTHGDALTSGVFGQCSLAAAGNHYDPDFACGPNSEYVTHDKCKPITPLYNCTPASYATNQLACERGDLSGKVGDMKVIDGKIYHSWFDEHYPAVKATPEWNMLLHAICNKATPRVACATGVTTTAPFFATSVGIIAAALFVALIACFGLRNHPWVGRFYPTNLVVVAGLGLLALVVYDDVVVDLSI</sequence>
<dbReference type="InterPro" id="IPR036423">
    <property type="entry name" value="SOD-like_Cu/Zn_dom_sf"/>
</dbReference>
<dbReference type="GO" id="GO:0046872">
    <property type="term" value="F:metal ion binding"/>
    <property type="evidence" value="ECO:0007669"/>
    <property type="project" value="InterPro"/>
</dbReference>
<dbReference type="GO" id="GO:0006801">
    <property type="term" value="P:superoxide metabolic process"/>
    <property type="evidence" value="ECO:0007669"/>
    <property type="project" value="InterPro"/>
</dbReference>
<proteinExistence type="predicted"/>
<comment type="caution">
    <text evidence="2">The sequence shown here is derived from an EMBL/GenBank/DDBJ whole genome shotgun (WGS) entry which is preliminary data.</text>
</comment>
<dbReference type="SUPFAM" id="SSF49329">
    <property type="entry name" value="Cu,Zn superoxide dismutase-like"/>
    <property type="match status" value="1"/>
</dbReference>
<keyword evidence="1" id="KW-0472">Membrane</keyword>
<dbReference type="EMBL" id="VJMJ01000038">
    <property type="protein sequence ID" value="KAF0741245.1"/>
    <property type="molecule type" value="Genomic_DNA"/>
</dbReference>
<dbReference type="VEuPathDB" id="FungiDB:AeMF1_015724"/>
<feature type="transmembrane region" description="Helical" evidence="1">
    <location>
        <begin position="192"/>
        <end position="212"/>
    </location>
</feature>
<dbReference type="Proteomes" id="UP000481153">
    <property type="component" value="Unassembled WGS sequence"/>
</dbReference>
<evidence type="ECO:0000313" key="3">
    <source>
        <dbReference type="Proteomes" id="UP000481153"/>
    </source>
</evidence>
<gene>
    <name evidence="2" type="ORF">Ae201684_003534</name>
</gene>
<keyword evidence="1" id="KW-0812">Transmembrane</keyword>
<name>A0A6G0XLZ8_9STRA</name>
<organism evidence="2 3">
    <name type="scientific">Aphanomyces euteiches</name>
    <dbReference type="NCBI Taxonomy" id="100861"/>
    <lineage>
        <taxon>Eukaryota</taxon>
        <taxon>Sar</taxon>
        <taxon>Stramenopiles</taxon>
        <taxon>Oomycota</taxon>
        <taxon>Saprolegniomycetes</taxon>
        <taxon>Saprolegniales</taxon>
        <taxon>Verrucalvaceae</taxon>
        <taxon>Aphanomyces</taxon>
    </lineage>
</organism>
<keyword evidence="3" id="KW-1185">Reference proteome</keyword>
<dbReference type="AlphaFoldDB" id="A0A6G0XLZ8"/>
<protein>
    <submittedName>
        <fullName evidence="2">Uncharacterized protein</fullName>
    </submittedName>
</protein>
<evidence type="ECO:0000256" key="1">
    <source>
        <dbReference type="SAM" id="Phobius"/>
    </source>
</evidence>
<accession>A0A6G0XLZ8</accession>
<keyword evidence="1" id="KW-1133">Transmembrane helix</keyword>
<feature type="transmembrane region" description="Helical" evidence="1">
    <location>
        <begin position="224"/>
        <end position="242"/>
    </location>
</feature>